<organism evidence="2 3">
    <name type="scientific">Pleurodeles waltl</name>
    <name type="common">Iberian ribbed newt</name>
    <dbReference type="NCBI Taxonomy" id="8319"/>
    <lineage>
        <taxon>Eukaryota</taxon>
        <taxon>Metazoa</taxon>
        <taxon>Chordata</taxon>
        <taxon>Craniata</taxon>
        <taxon>Vertebrata</taxon>
        <taxon>Euteleostomi</taxon>
        <taxon>Amphibia</taxon>
        <taxon>Batrachia</taxon>
        <taxon>Caudata</taxon>
        <taxon>Salamandroidea</taxon>
        <taxon>Salamandridae</taxon>
        <taxon>Pleurodelinae</taxon>
        <taxon>Pleurodeles</taxon>
    </lineage>
</organism>
<comment type="caution">
    <text evidence="2">The sequence shown here is derived from an EMBL/GenBank/DDBJ whole genome shotgun (WGS) entry which is preliminary data.</text>
</comment>
<evidence type="ECO:0000256" key="1">
    <source>
        <dbReference type="SAM" id="MobiDB-lite"/>
    </source>
</evidence>
<accession>A0AAV7L6A8</accession>
<name>A0AAV7L6A8_PLEWA</name>
<protein>
    <submittedName>
        <fullName evidence="2">Uncharacterized protein</fullName>
    </submittedName>
</protein>
<dbReference type="EMBL" id="JANPWB010000016">
    <property type="protein sequence ID" value="KAJ1083405.1"/>
    <property type="molecule type" value="Genomic_DNA"/>
</dbReference>
<keyword evidence="3" id="KW-1185">Reference proteome</keyword>
<gene>
    <name evidence="2" type="ORF">NDU88_003564</name>
</gene>
<reference evidence="2" key="1">
    <citation type="journal article" date="2022" name="bioRxiv">
        <title>Sequencing and chromosome-scale assembly of the giantPleurodeles waltlgenome.</title>
        <authorList>
            <person name="Brown T."/>
            <person name="Elewa A."/>
            <person name="Iarovenko S."/>
            <person name="Subramanian E."/>
            <person name="Araus A.J."/>
            <person name="Petzold A."/>
            <person name="Susuki M."/>
            <person name="Suzuki K.-i.T."/>
            <person name="Hayashi T."/>
            <person name="Toyoda A."/>
            <person name="Oliveira C."/>
            <person name="Osipova E."/>
            <person name="Leigh N.D."/>
            <person name="Simon A."/>
            <person name="Yun M.H."/>
        </authorList>
    </citation>
    <scope>NUCLEOTIDE SEQUENCE</scope>
    <source>
        <strain evidence="2">20211129_DDA</strain>
        <tissue evidence="2">Liver</tissue>
    </source>
</reference>
<evidence type="ECO:0000313" key="2">
    <source>
        <dbReference type="EMBL" id="KAJ1083405.1"/>
    </source>
</evidence>
<sequence>MSQSGRQGSISVGGPQSAHVTWRDPSLPPVAPLKLSTLRETAGHGSTRRRVPQCLSGLPLSGREWQTSLGTCRLCVRTVRGRRKHPWRLTARPCPRAQFGTRSSPIRRPFPSVARPHPP</sequence>
<feature type="compositionally biased region" description="Polar residues" evidence="1">
    <location>
        <begin position="1"/>
        <end position="10"/>
    </location>
</feature>
<evidence type="ECO:0000313" key="3">
    <source>
        <dbReference type="Proteomes" id="UP001066276"/>
    </source>
</evidence>
<feature type="region of interest" description="Disordered" evidence="1">
    <location>
        <begin position="95"/>
        <end position="119"/>
    </location>
</feature>
<dbReference type="Proteomes" id="UP001066276">
    <property type="component" value="Chromosome 12"/>
</dbReference>
<proteinExistence type="predicted"/>
<feature type="region of interest" description="Disordered" evidence="1">
    <location>
        <begin position="1"/>
        <end position="30"/>
    </location>
</feature>
<dbReference type="AlphaFoldDB" id="A0AAV7L6A8"/>